<organism evidence="2 4">
    <name type="scientific">Candidatus Sysuiplasma superficiale</name>
    <dbReference type="NCBI Taxonomy" id="2823368"/>
    <lineage>
        <taxon>Archaea</taxon>
        <taxon>Methanobacteriati</taxon>
        <taxon>Thermoplasmatota</taxon>
        <taxon>Thermoplasmata</taxon>
        <taxon>Candidatus Sysuiplasmatales</taxon>
        <taxon>Candidatus Sysuiplasmataceae</taxon>
        <taxon>Candidatus Sysuiplasma</taxon>
    </lineage>
</organism>
<evidence type="ECO:0000259" key="1">
    <source>
        <dbReference type="PROSITE" id="PS00028"/>
    </source>
</evidence>
<evidence type="ECO:0000313" key="4">
    <source>
        <dbReference type="Proteomes" id="UP000716004"/>
    </source>
</evidence>
<dbReference type="InterPro" id="IPR013087">
    <property type="entry name" value="Znf_C2H2_type"/>
</dbReference>
<comment type="caution">
    <text evidence="2">The sequence shown here is derived from an EMBL/GenBank/DDBJ whole genome shotgun (WGS) entry which is preliminary data.</text>
</comment>
<accession>A0A8J7YTY8</accession>
<dbReference type="AlphaFoldDB" id="A0A8J7YTY8"/>
<dbReference type="EMBL" id="JAGVSJ010000014">
    <property type="protein sequence ID" value="MBX8632110.1"/>
    <property type="molecule type" value="Genomic_DNA"/>
</dbReference>
<dbReference type="EMBL" id="JAHEAC010000091">
    <property type="protein sequence ID" value="MBX8644721.1"/>
    <property type="molecule type" value="Genomic_DNA"/>
</dbReference>
<feature type="domain" description="C2H2-type" evidence="1">
    <location>
        <begin position="129"/>
        <end position="151"/>
    </location>
</feature>
<dbReference type="Proteomes" id="UP000750197">
    <property type="component" value="Unassembled WGS sequence"/>
</dbReference>
<protein>
    <recommendedName>
        <fullName evidence="1">C2H2-type domain-containing protein</fullName>
    </recommendedName>
</protein>
<dbReference type="Proteomes" id="UP000716004">
    <property type="component" value="Unassembled WGS sequence"/>
</dbReference>
<sequence length="182" mass="20580">MKRCGFAGRNINPADVVERIKDVMGRNDFSVVSAIHSGNVWDLRFARKSQSKFEAGDVRDADAVVSGSIERFQVTFKVGVWGRDMPLPLLEGVATLGIATAKELRFSHELEMKIWKEIVHSVDPGLFVCDRCGMVLKTEKELKGHMEFEKHHYINNLALGARMGLEEIQEYGPEGFDEMFYV</sequence>
<proteinExistence type="predicted"/>
<dbReference type="PROSITE" id="PS00028">
    <property type="entry name" value="ZINC_FINGER_C2H2_1"/>
    <property type="match status" value="1"/>
</dbReference>
<gene>
    <name evidence="2" type="ORF">J9259_06300</name>
    <name evidence="3" type="ORF">KIY12_08380</name>
</gene>
<evidence type="ECO:0000313" key="3">
    <source>
        <dbReference type="EMBL" id="MBX8644721.1"/>
    </source>
</evidence>
<reference evidence="2" key="1">
    <citation type="submission" date="2021-04" db="EMBL/GenBank/DDBJ databases">
        <title>Genomic insights into ecological role and evolution of a novel Thermoplasmata order Candidatus Sysuiplasmatales.</title>
        <authorList>
            <person name="Yuan Y."/>
        </authorList>
    </citation>
    <scope>NUCLEOTIDE SEQUENCE</scope>
    <source>
        <strain evidence="3">TUT19-bin139</strain>
        <strain evidence="2">YP2-bin.285</strain>
    </source>
</reference>
<name>A0A8J7YTY8_9ARCH</name>
<evidence type="ECO:0000313" key="2">
    <source>
        <dbReference type="EMBL" id="MBX8632110.1"/>
    </source>
</evidence>